<name>A0A0C3GAK0_PILCF</name>
<evidence type="ECO:0000313" key="2">
    <source>
        <dbReference type="Proteomes" id="UP000054166"/>
    </source>
</evidence>
<dbReference type="EMBL" id="KN832979">
    <property type="protein sequence ID" value="KIM87646.1"/>
    <property type="molecule type" value="Genomic_DNA"/>
</dbReference>
<reference evidence="1 2" key="1">
    <citation type="submission" date="2014-04" db="EMBL/GenBank/DDBJ databases">
        <authorList>
            <consortium name="DOE Joint Genome Institute"/>
            <person name="Kuo A."/>
            <person name="Tarkka M."/>
            <person name="Buscot F."/>
            <person name="Kohler A."/>
            <person name="Nagy L.G."/>
            <person name="Floudas D."/>
            <person name="Copeland A."/>
            <person name="Barry K.W."/>
            <person name="Cichocki N."/>
            <person name="Veneault-Fourrey C."/>
            <person name="LaButti K."/>
            <person name="Lindquist E.A."/>
            <person name="Lipzen A."/>
            <person name="Lundell T."/>
            <person name="Morin E."/>
            <person name="Murat C."/>
            <person name="Sun H."/>
            <person name="Tunlid A."/>
            <person name="Henrissat B."/>
            <person name="Grigoriev I.V."/>
            <person name="Hibbett D.S."/>
            <person name="Martin F."/>
            <person name="Nordberg H.P."/>
            <person name="Cantor M.N."/>
            <person name="Hua S.X."/>
        </authorList>
    </citation>
    <scope>NUCLEOTIDE SEQUENCE [LARGE SCALE GENOMIC DNA]</scope>
    <source>
        <strain evidence="1 2">F 1598</strain>
    </source>
</reference>
<dbReference type="Proteomes" id="UP000054166">
    <property type="component" value="Unassembled WGS sequence"/>
</dbReference>
<organism evidence="1 2">
    <name type="scientific">Piloderma croceum (strain F 1598)</name>
    <dbReference type="NCBI Taxonomy" id="765440"/>
    <lineage>
        <taxon>Eukaryota</taxon>
        <taxon>Fungi</taxon>
        <taxon>Dikarya</taxon>
        <taxon>Basidiomycota</taxon>
        <taxon>Agaricomycotina</taxon>
        <taxon>Agaricomycetes</taxon>
        <taxon>Agaricomycetidae</taxon>
        <taxon>Atheliales</taxon>
        <taxon>Atheliaceae</taxon>
        <taxon>Piloderma</taxon>
    </lineage>
</organism>
<proteinExistence type="predicted"/>
<protein>
    <submittedName>
        <fullName evidence="1">Uncharacterized protein</fullName>
    </submittedName>
</protein>
<evidence type="ECO:0000313" key="1">
    <source>
        <dbReference type="EMBL" id="KIM87646.1"/>
    </source>
</evidence>
<dbReference type="HOGENOM" id="CLU_2923450_0_0_1"/>
<sequence length="61" mass="6667">MAAMAAVTEVQPQEVWRLGKPEVRELTHVGQSQRSPVPCVFGERSRGGVLTCGISLAIFWV</sequence>
<dbReference type="AlphaFoldDB" id="A0A0C3GAK0"/>
<accession>A0A0C3GAK0</accession>
<reference evidence="2" key="2">
    <citation type="submission" date="2015-01" db="EMBL/GenBank/DDBJ databases">
        <title>Evolutionary Origins and Diversification of the Mycorrhizal Mutualists.</title>
        <authorList>
            <consortium name="DOE Joint Genome Institute"/>
            <consortium name="Mycorrhizal Genomics Consortium"/>
            <person name="Kohler A."/>
            <person name="Kuo A."/>
            <person name="Nagy L.G."/>
            <person name="Floudas D."/>
            <person name="Copeland A."/>
            <person name="Barry K.W."/>
            <person name="Cichocki N."/>
            <person name="Veneault-Fourrey C."/>
            <person name="LaButti K."/>
            <person name="Lindquist E.A."/>
            <person name="Lipzen A."/>
            <person name="Lundell T."/>
            <person name="Morin E."/>
            <person name="Murat C."/>
            <person name="Riley R."/>
            <person name="Ohm R."/>
            <person name="Sun H."/>
            <person name="Tunlid A."/>
            <person name="Henrissat B."/>
            <person name="Grigoriev I.V."/>
            <person name="Hibbett D.S."/>
            <person name="Martin F."/>
        </authorList>
    </citation>
    <scope>NUCLEOTIDE SEQUENCE [LARGE SCALE GENOMIC DNA]</scope>
    <source>
        <strain evidence="2">F 1598</strain>
    </source>
</reference>
<keyword evidence="2" id="KW-1185">Reference proteome</keyword>
<dbReference type="InParanoid" id="A0A0C3GAK0"/>
<gene>
    <name evidence="1" type="ORF">PILCRDRAFT_815222</name>
</gene>